<dbReference type="AlphaFoldDB" id="A0A4X1T717"/>
<proteinExistence type="predicted"/>
<accession>A0A4X1T717</accession>
<dbReference type="Proteomes" id="UP000314985">
    <property type="component" value="Chromosome 7"/>
</dbReference>
<protein>
    <submittedName>
        <fullName evidence="1">Uncharacterized protein</fullName>
    </submittedName>
</protein>
<organism evidence="1 2">
    <name type="scientific">Sus scrofa</name>
    <name type="common">Pig</name>
    <dbReference type="NCBI Taxonomy" id="9823"/>
    <lineage>
        <taxon>Eukaryota</taxon>
        <taxon>Metazoa</taxon>
        <taxon>Chordata</taxon>
        <taxon>Craniata</taxon>
        <taxon>Vertebrata</taxon>
        <taxon>Euteleostomi</taxon>
        <taxon>Mammalia</taxon>
        <taxon>Eutheria</taxon>
        <taxon>Laurasiatheria</taxon>
        <taxon>Artiodactyla</taxon>
        <taxon>Suina</taxon>
        <taxon>Suidae</taxon>
        <taxon>Sus</taxon>
    </lineage>
</organism>
<evidence type="ECO:0000313" key="1">
    <source>
        <dbReference type="Ensembl" id="ENSSSCP00070010724.1"/>
    </source>
</evidence>
<dbReference type="Ensembl" id="ENSSSCT00070013018.1">
    <property type="protein sequence ID" value="ENSSSCP00070010724.1"/>
    <property type="gene ID" value="ENSSSCG00070006786.1"/>
</dbReference>
<sequence length="80" mass="9278">FVAILLVAPPLSEHRETKESTKFTLLAEYSSDTDLPLILLSHSEFACRRFLVVTGVSFKVHHTQDRERELWISFLIKICF</sequence>
<evidence type="ECO:0000313" key="2">
    <source>
        <dbReference type="Proteomes" id="UP000314985"/>
    </source>
</evidence>
<reference evidence="1 2" key="1">
    <citation type="submission" date="2017-08" db="EMBL/GenBank/DDBJ databases">
        <title>USMARCv1.0.</title>
        <authorList>
            <person name="Hannum G.I."/>
            <person name="Koren S."/>
            <person name="Schroeder S.G."/>
            <person name="Chin S.C."/>
            <person name="Nonneman D.J."/>
            <person name="Becker S.A."/>
            <person name="Rosen B.D."/>
            <person name="Bickhart D.M."/>
            <person name="Putnam N.H."/>
            <person name="Green R.E."/>
            <person name="Tuggle C.K."/>
            <person name="Liu H."/>
            <person name="Rohrer G.A."/>
            <person name="Warr A."/>
            <person name="Hall R."/>
            <person name="Kim K."/>
            <person name="Hume D.A."/>
            <person name="Talbot R."/>
            <person name="Chow W."/>
            <person name="Howe K."/>
            <person name="Schwartz A.S."/>
            <person name="Watson M."/>
            <person name="Archibald A.L."/>
            <person name="Phillippy A.M."/>
            <person name="Smith T.P.L."/>
        </authorList>
    </citation>
    <scope>NUCLEOTIDE SEQUENCE [LARGE SCALE GENOMIC DNA]</scope>
</reference>
<reference evidence="1" key="2">
    <citation type="submission" date="2025-08" db="UniProtKB">
        <authorList>
            <consortium name="Ensembl"/>
        </authorList>
    </citation>
    <scope>IDENTIFICATION</scope>
</reference>
<name>A0A4X1T717_PIG</name>